<organism evidence="2 3">
    <name type="scientific">Branchiibius hedensis</name>
    <dbReference type="NCBI Taxonomy" id="672460"/>
    <lineage>
        <taxon>Bacteria</taxon>
        <taxon>Bacillati</taxon>
        <taxon>Actinomycetota</taxon>
        <taxon>Actinomycetes</taxon>
        <taxon>Micrococcales</taxon>
        <taxon>Dermacoccaceae</taxon>
        <taxon>Branchiibius</taxon>
    </lineage>
</organism>
<keyword evidence="1" id="KW-0812">Transmembrane</keyword>
<sequence>MVTAELAAVLPAVVFVLAIAINAVAIGIDQIRCVDAARMAARSASRGDPPARVSDIGQRAAPGGAAVTVRSLGGDVEVIVSAAPPGPFGWLTGGHRLSASVVAPVEATP</sequence>
<reference evidence="3" key="1">
    <citation type="submission" date="2016-10" db="EMBL/GenBank/DDBJ databases">
        <authorList>
            <person name="Varghese N."/>
            <person name="Submissions S."/>
        </authorList>
    </citation>
    <scope>NUCLEOTIDE SEQUENCE [LARGE SCALE GENOMIC DNA]</scope>
    <source>
        <strain evidence="3">DSM 22951</strain>
    </source>
</reference>
<dbReference type="OrthoDB" id="4871621at2"/>
<name>A0A2Y8ZVH6_9MICO</name>
<evidence type="ECO:0008006" key="4">
    <source>
        <dbReference type="Google" id="ProtNLM"/>
    </source>
</evidence>
<dbReference type="RefSeq" id="WP_109688180.1">
    <property type="nucleotide sequence ID" value="NZ_QGDN01000001.1"/>
</dbReference>
<dbReference type="InterPro" id="IPR049790">
    <property type="entry name" value="Rv3655c/TadE"/>
</dbReference>
<feature type="transmembrane region" description="Helical" evidence="1">
    <location>
        <begin position="6"/>
        <end position="28"/>
    </location>
</feature>
<evidence type="ECO:0000256" key="1">
    <source>
        <dbReference type="SAM" id="Phobius"/>
    </source>
</evidence>
<evidence type="ECO:0000313" key="3">
    <source>
        <dbReference type="Proteomes" id="UP000250028"/>
    </source>
</evidence>
<evidence type="ECO:0000313" key="2">
    <source>
        <dbReference type="EMBL" id="SSA36311.1"/>
    </source>
</evidence>
<accession>A0A2Y8ZVH6</accession>
<gene>
    <name evidence="2" type="ORF">SAMN04489750_3703</name>
</gene>
<dbReference type="AlphaFoldDB" id="A0A2Y8ZVH6"/>
<protein>
    <recommendedName>
        <fullName evidence="4">TadE-like protein</fullName>
    </recommendedName>
</protein>
<keyword evidence="1" id="KW-0472">Membrane</keyword>
<proteinExistence type="predicted"/>
<keyword evidence="1" id="KW-1133">Transmembrane helix</keyword>
<dbReference type="EMBL" id="UESZ01000001">
    <property type="protein sequence ID" value="SSA36311.1"/>
    <property type="molecule type" value="Genomic_DNA"/>
</dbReference>
<dbReference type="NCBIfam" id="NF041390">
    <property type="entry name" value="TadE_Rv3655c"/>
    <property type="match status" value="1"/>
</dbReference>
<dbReference type="Proteomes" id="UP000250028">
    <property type="component" value="Unassembled WGS sequence"/>
</dbReference>
<keyword evidence="3" id="KW-1185">Reference proteome</keyword>